<gene>
    <name evidence="1" type="primary">jg17745</name>
    <name evidence="1" type="ORF">PAEG_LOCUS21839</name>
</gene>
<sequence>MGRYDNHILHSVAFVQRTRQAGPPFRRSRSRRGCTEVGAYASEQRECVVADKLSNGRSGVDCGRIFEL</sequence>
<keyword evidence="2" id="KW-1185">Reference proteome</keyword>
<dbReference type="Proteomes" id="UP000838756">
    <property type="component" value="Unassembled WGS sequence"/>
</dbReference>
<evidence type="ECO:0000313" key="2">
    <source>
        <dbReference type="Proteomes" id="UP000838756"/>
    </source>
</evidence>
<organism evidence="1 2">
    <name type="scientific">Pararge aegeria aegeria</name>
    <dbReference type="NCBI Taxonomy" id="348720"/>
    <lineage>
        <taxon>Eukaryota</taxon>
        <taxon>Metazoa</taxon>
        <taxon>Ecdysozoa</taxon>
        <taxon>Arthropoda</taxon>
        <taxon>Hexapoda</taxon>
        <taxon>Insecta</taxon>
        <taxon>Pterygota</taxon>
        <taxon>Neoptera</taxon>
        <taxon>Endopterygota</taxon>
        <taxon>Lepidoptera</taxon>
        <taxon>Glossata</taxon>
        <taxon>Ditrysia</taxon>
        <taxon>Papilionoidea</taxon>
        <taxon>Nymphalidae</taxon>
        <taxon>Satyrinae</taxon>
        <taxon>Satyrini</taxon>
        <taxon>Parargina</taxon>
        <taxon>Pararge</taxon>
    </lineage>
</organism>
<name>A0A8S4S7W1_9NEOP</name>
<protein>
    <submittedName>
        <fullName evidence="1">Jg17745 protein</fullName>
    </submittedName>
</protein>
<reference evidence="1" key="1">
    <citation type="submission" date="2022-03" db="EMBL/GenBank/DDBJ databases">
        <authorList>
            <person name="Lindestad O."/>
        </authorList>
    </citation>
    <scope>NUCLEOTIDE SEQUENCE</scope>
</reference>
<dbReference type="EMBL" id="CAKXAJ010025990">
    <property type="protein sequence ID" value="CAH2248993.1"/>
    <property type="molecule type" value="Genomic_DNA"/>
</dbReference>
<proteinExistence type="predicted"/>
<dbReference type="AlphaFoldDB" id="A0A8S4S7W1"/>
<evidence type="ECO:0000313" key="1">
    <source>
        <dbReference type="EMBL" id="CAH2248993.1"/>
    </source>
</evidence>
<accession>A0A8S4S7W1</accession>
<comment type="caution">
    <text evidence="1">The sequence shown here is derived from an EMBL/GenBank/DDBJ whole genome shotgun (WGS) entry which is preliminary data.</text>
</comment>